<dbReference type="InterPro" id="IPR036388">
    <property type="entry name" value="WH-like_DNA-bd_sf"/>
</dbReference>
<dbReference type="EMBL" id="JAWRCP010000001">
    <property type="protein sequence ID" value="MDW6091351.1"/>
    <property type="molecule type" value="Genomic_DNA"/>
</dbReference>
<organism evidence="2 3">
    <name type="scientific">Vibrio rhizosphaerae</name>
    <dbReference type="NCBI Taxonomy" id="398736"/>
    <lineage>
        <taxon>Bacteria</taxon>
        <taxon>Pseudomonadati</taxon>
        <taxon>Pseudomonadota</taxon>
        <taxon>Gammaproteobacteria</taxon>
        <taxon>Vibrionales</taxon>
        <taxon>Vibrionaceae</taxon>
        <taxon>Vibrio</taxon>
    </lineage>
</organism>
<dbReference type="Gene3D" id="1.10.10.10">
    <property type="entry name" value="Winged helix-like DNA-binding domain superfamily/Winged helix DNA-binding domain"/>
    <property type="match status" value="1"/>
</dbReference>
<comment type="caution">
    <text evidence="2">The sequence shown here is derived from an EMBL/GenBank/DDBJ whole genome shotgun (WGS) entry which is preliminary data.</text>
</comment>
<dbReference type="InterPro" id="IPR000086">
    <property type="entry name" value="NUDIX_hydrolase_dom"/>
</dbReference>
<dbReference type="Gene3D" id="3.90.79.10">
    <property type="entry name" value="Nucleoside Triphosphate Pyrophosphohydrolase"/>
    <property type="match status" value="1"/>
</dbReference>
<dbReference type="PANTHER" id="PTHR43736:SF4">
    <property type="entry name" value="SLR1690 PROTEIN"/>
    <property type="match status" value="1"/>
</dbReference>
<evidence type="ECO:0000313" key="3">
    <source>
        <dbReference type="Proteomes" id="UP001279860"/>
    </source>
</evidence>
<name>A0ABU4IPM1_9VIBR</name>
<dbReference type="RefSeq" id="WP_318584227.1">
    <property type="nucleotide sequence ID" value="NZ_JAWRCP010000001.1"/>
</dbReference>
<dbReference type="InterPro" id="IPR036390">
    <property type="entry name" value="WH_DNA-bd_sf"/>
</dbReference>
<dbReference type="Pfam" id="PF21906">
    <property type="entry name" value="WHD_NrtR"/>
    <property type="match status" value="1"/>
</dbReference>
<evidence type="ECO:0000259" key="1">
    <source>
        <dbReference type="PROSITE" id="PS51462"/>
    </source>
</evidence>
<gene>
    <name evidence="2" type="ORF">SBX64_02050</name>
</gene>
<dbReference type="SUPFAM" id="SSF46785">
    <property type="entry name" value="Winged helix' DNA-binding domain"/>
    <property type="match status" value="1"/>
</dbReference>
<keyword evidence="3" id="KW-1185">Reference proteome</keyword>
<sequence length="266" mass="30450">MCQSIFCPKDTILLIMIKISDAMGECMRETEAEFLRDYDRSSYLAPLITVDAAIFTFHDDELLILLTQRSEHPERGKWALPGGFVDESKDMCLEDTVQRKLCEKTGVNAPYIEQLMSVGNHHRDARGWSVTIAYTALVAFQACQSFVENVSEARWMAYNEALVMELAFDHLDILQAARERLKQKALYSMIPAYALSDTFTLSELQKFLEVLIDKPIQKKSFRRRVEQANLVEEVGLRAAEGKGRPSMTYRLKDGARDFTFIRNLDT</sequence>
<dbReference type="PANTHER" id="PTHR43736">
    <property type="entry name" value="ADP-RIBOSE PYROPHOSPHATASE"/>
    <property type="match status" value="1"/>
</dbReference>
<dbReference type="CDD" id="cd18873">
    <property type="entry name" value="NUDIX_NadM_like"/>
    <property type="match status" value="1"/>
</dbReference>
<dbReference type="SUPFAM" id="SSF55811">
    <property type="entry name" value="Nudix"/>
    <property type="match status" value="1"/>
</dbReference>
<dbReference type="PROSITE" id="PS51462">
    <property type="entry name" value="NUDIX"/>
    <property type="match status" value="1"/>
</dbReference>
<feature type="domain" description="Nudix hydrolase" evidence="1">
    <location>
        <begin position="47"/>
        <end position="178"/>
    </location>
</feature>
<dbReference type="Proteomes" id="UP001279860">
    <property type="component" value="Unassembled WGS sequence"/>
</dbReference>
<evidence type="ECO:0000313" key="2">
    <source>
        <dbReference type="EMBL" id="MDW6091351.1"/>
    </source>
</evidence>
<reference evidence="2 3" key="1">
    <citation type="submission" date="2023-11" db="EMBL/GenBank/DDBJ databases">
        <title>Plant-associative lifestyle of Vibrio porteresiae and its evolutionary dynamics.</title>
        <authorList>
            <person name="Rameshkumar N."/>
            <person name="Kirti K."/>
        </authorList>
    </citation>
    <scope>NUCLEOTIDE SEQUENCE [LARGE SCALE GENOMIC DNA]</scope>
    <source>
        <strain evidence="2 3">MSSRF7</strain>
    </source>
</reference>
<dbReference type="InterPro" id="IPR015797">
    <property type="entry name" value="NUDIX_hydrolase-like_dom_sf"/>
</dbReference>
<protein>
    <submittedName>
        <fullName evidence="2">NUDIX domain-containing protein</fullName>
    </submittedName>
</protein>
<dbReference type="Pfam" id="PF00293">
    <property type="entry name" value="NUDIX"/>
    <property type="match status" value="1"/>
</dbReference>
<proteinExistence type="predicted"/>
<accession>A0ABU4IPM1</accession>
<dbReference type="InterPro" id="IPR054105">
    <property type="entry name" value="WHD_NrtR"/>
</dbReference>